<dbReference type="EMBL" id="AMRI01000016">
    <property type="protein sequence ID" value="EKE71662.1"/>
    <property type="molecule type" value="Genomic_DNA"/>
</dbReference>
<dbReference type="Pfam" id="PF13409">
    <property type="entry name" value="GST_N_2"/>
    <property type="match status" value="1"/>
</dbReference>
<dbReference type="PANTHER" id="PTHR44051:SF8">
    <property type="entry name" value="GLUTATHIONE S-TRANSFERASE GSTA"/>
    <property type="match status" value="1"/>
</dbReference>
<feature type="domain" description="GST N-terminal" evidence="1">
    <location>
        <begin position="10"/>
        <end position="96"/>
    </location>
</feature>
<dbReference type="OrthoDB" id="9803562at2"/>
<dbReference type="SUPFAM" id="SSF52833">
    <property type="entry name" value="Thioredoxin-like"/>
    <property type="match status" value="1"/>
</dbReference>
<keyword evidence="3" id="KW-0808">Transferase</keyword>
<dbReference type="PROSITE" id="PS50404">
    <property type="entry name" value="GST_NTER"/>
    <property type="match status" value="1"/>
</dbReference>
<proteinExistence type="predicted"/>
<evidence type="ECO:0000313" key="4">
    <source>
        <dbReference type="Proteomes" id="UP000006755"/>
    </source>
</evidence>
<keyword evidence="4" id="KW-1185">Reference proteome</keyword>
<dbReference type="RefSeq" id="WP_008485109.1">
    <property type="nucleotide sequence ID" value="NZ_AMRI01000016.1"/>
</dbReference>
<dbReference type="InterPro" id="IPR036249">
    <property type="entry name" value="Thioredoxin-like_sf"/>
</dbReference>
<dbReference type="Pfam" id="PF00043">
    <property type="entry name" value="GST_C"/>
    <property type="match status" value="1"/>
</dbReference>
<dbReference type="PROSITE" id="PS50405">
    <property type="entry name" value="GST_CTER"/>
    <property type="match status" value="1"/>
</dbReference>
<dbReference type="CDD" id="cd03048">
    <property type="entry name" value="GST_N_Ure2p_like"/>
    <property type="match status" value="1"/>
</dbReference>
<dbReference type="GO" id="GO:0016740">
    <property type="term" value="F:transferase activity"/>
    <property type="evidence" value="ECO:0007669"/>
    <property type="project" value="UniProtKB-KW"/>
</dbReference>
<dbReference type="Gene3D" id="1.20.1050.10">
    <property type="match status" value="1"/>
</dbReference>
<dbReference type="SFLD" id="SFLDG01151">
    <property type="entry name" value="Main.2:_Nu-like"/>
    <property type="match status" value="1"/>
</dbReference>
<dbReference type="InterPro" id="IPR010987">
    <property type="entry name" value="Glutathione-S-Trfase_C-like"/>
</dbReference>
<comment type="caution">
    <text evidence="3">The sequence shown here is derived from an EMBL/GenBank/DDBJ whole genome shotgun (WGS) entry which is preliminary data.</text>
</comment>
<evidence type="ECO:0000313" key="3">
    <source>
        <dbReference type="EMBL" id="EKE71662.1"/>
    </source>
</evidence>
<sequence length="225" mass="25401">MATPWPVKHPERLQLYTLATPNGQKVSVALEELGLPYEAHTVNIREGQQFLPEFLAINPNNKIPAIVDPNGPEGELRLFESGAILLYLAEKTGKLLPKNPAARMECIQWVFFQMGGIGPMFGQFGHFYKYAADKCLDPYPKERYRNEARRLLGVLEQRLAGRQYIMGDEYSIADIAIFPWVGCLDWGYGGYEVIGLDDFPTVMAWYQRCKGRPASEKGLKVGDLD</sequence>
<dbReference type="InterPro" id="IPR004046">
    <property type="entry name" value="GST_C"/>
</dbReference>
<feature type="domain" description="GST C-terminal" evidence="2">
    <location>
        <begin position="99"/>
        <end position="225"/>
    </location>
</feature>
<evidence type="ECO:0000259" key="2">
    <source>
        <dbReference type="PROSITE" id="PS50405"/>
    </source>
</evidence>
<dbReference type="eggNOG" id="COG0625">
    <property type="taxonomic scope" value="Bacteria"/>
</dbReference>
<reference evidence="3 4" key="1">
    <citation type="journal article" date="2012" name="J. Bacteriol.">
        <title>Genome Sequence of Gallaecimonas xiamenensis Type Strain 3-C-1.</title>
        <authorList>
            <person name="Lai Q."/>
            <person name="Wang L."/>
            <person name="Wang W."/>
            <person name="Shao Z."/>
        </authorList>
    </citation>
    <scope>NUCLEOTIDE SEQUENCE [LARGE SCALE GENOMIC DNA]</scope>
    <source>
        <strain evidence="3 4">3-C-1</strain>
    </source>
</reference>
<dbReference type="SUPFAM" id="SSF47616">
    <property type="entry name" value="GST C-terminal domain-like"/>
    <property type="match status" value="1"/>
</dbReference>
<gene>
    <name evidence="3" type="ORF">B3C1_12024</name>
</gene>
<dbReference type="Gene3D" id="3.40.30.10">
    <property type="entry name" value="Glutaredoxin"/>
    <property type="match status" value="1"/>
</dbReference>
<dbReference type="AlphaFoldDB" id="K2JA49"/>
<evidence type="ECO:0000259" key="1">
    <source>
        <dbReference type="PROSITE" id="PS50404"/>
    </source>
</evidence>
<organism evidence="3 4">
    <name type="scientific">Gallaecimonas xiamenensis 3-C-1</name>
    <dbReference type="NCBI Taxonomy" id="745411"/>
    <lineage>
        <taxon>Bacteria</taxon>
        <taxon>Pseudomonadati</taxon>
        <taxon>Pseudomonadota</taxon>
        <taxon>Gammaproteobacteria</taxon>
        <taxon>Enterobacterales</taxon>
        <taxon>Gallaecimonadaceae</taxon>
        <taxon>Gallaecimonas</taxon>
    </lineage>
</organism>
<dbReference type="STRING" id="745411.B3C1_12024"/>
<name>K2JA49_9GAMM</name>
<dbReference type="PANTHER" id="PTHR44051">
    <property type="entry name" value="GLUTATHIONE S-TRANSFERASE-RELATED"/>
    <property type="match status" value="1"/>
</dbReference>
<protein>
    <submittedName>
        <fullName evidence="3">Glutathione S-transferase</fullName>
    </submittedName>
</protein>
<dbReference type="SFLD" id="SFLDS00019">
    <property type="entry name" value="Glutathione_Transferase_(cytos"/>
    <property type="match status" value="1"/>
</dbReference>
<dbReference type="SFLD" id="SFLDG00358">
    <property type="entry name" value="Main_(cytGST)"/>
    <property type="match status" value="1"/>
</dbReference>
<dbReference type="InterPro" id="IPR004045">
    <property type="entry name" value="Glutathione_S-Trfase_N"/>
</dbReference>
<accession>K2JA49</accession>
<dbReference type="PATRIC" id="fig|745411.4.peg.2367"/>
<dbReference type="Proteomes" id="UP000006755">
    <property type="component" value="Unassembled WGS sequence"/>
</dbReference>
<dbReference type="InterPro" id="IPR040079">
    <property type="entry name" value="Glutathione_S-Trfase"/>
</dbReference>
<dbReference type="InterPro" id="IPR036282">
    <property type="entry name" value="Glutathione-S-Trfase_C_sf"/>
</dbReference>